<dbReference type="AlphaFoldDB" id="A0A9P8GNG3"/>
<dbReference type="Proteomes" id="UP000767238">
    <property type="component" value="Unassembled WGS sequence"/>
</dbReference>
<dbReference type="PROSITE" id="PS50011">
    <property type="entry name" value="PROTEIN_KINASE_DOM"/>
    <property type="match status" value="1"/>
</dbReference>
<feature type="compositionally biased region" description="Basic residues" evidence="1">
    <location>
        <begin position="471"/>
        <end position="482"/>
    </location>
</feature>
<evidence type="ECO:0000313" key="4">
    <source>
        <dbReference type="Proteomes" id="UP000767238"/>
    </source>
</evidence>
<dbReference type="InterPro" id="IPR053083">
    <property type="entry name" value="TF_kinase-domain_protein"/>
</dbReference>
<evidence type="ECO:0000313" key="3">
    <source>
        <dbReference type="EMBL" id="KAH0234441.1"/>
    </source>
</evidence>
<name>A0A9P8GNG3_AURME</name>
<comment type="caution">
    <text evidence="3">The sequence shown here is derived from an EMBL/GenBank/DDBJ whole genome shotgun (WGS) entry which is preliminary data.</text>
</comment>
<dbReference type="SMART" id="SM00220">
    <property type="entry name" value="S_TKc"/>
    <property type="match status" value="1"/>
</dbReference>
<accession>A0A9P8GNG3</accession>
<evidence type="ECO:0000259" key="2">
    <source>
        <dbReference type="PROSITE" id="PS50011"/>
    </source>
</evidence>
<dbReference type="SUPFAM" id="SSF56112">
    <property type="entry name" value="Protein kinase-like (PK-like)"/>
    <property type="match status" value="1"/>
</dbReference>
<sequence length="482" mass="54652">MAAQLPPHHAAPIQPDDTRDPDTFGDLLDGVRNWLVQRFTQTWAFVTPPDTSMIIPRPRTYAQGTWLPAPQSHDTIPFAAGNNGIVHVWVCVDRNNKILDRVVVKQTIPSIASYHDPNNWARFQVGGEPMESLVANIIAGQLWENNHGDEKLVAECFGWGDCQYQPPNLPQYKLYYEYLLGNLPECIKAQWRTSKLVRRPGRQRRTRVTQEQEPFPEGFLWALFEALAKVAVAMDDQGIVHGDMQSANIFFGQPDPNHFAIWPVPKLGDFGSARALSHPGGQLDRNFMGPYAAAFAAPEMDFDRGMNRYTVQFFDHWDPNLPPSVPGGAPGGYVQRSAVLSSRTNIWQTGMLMLCAIRLEPELLETQWRFQPPNYPVSPHQAMGFRHGMASQPMKMRLDDAKSRRYSRQLLTLVKKCLVFDPEARISPQQLLQEVQNKMVGRDGDMMTARGRFAHNHPQALRMSLTDKYKVGKKPHKPRKVA</sequence>
<dbReference type="EMBL" id="JAHFYH010000003">
    <property type="protein sequence ID" value="KAH0234441.1"/>
    <property type="molecule type" value="Genomic_DNA"/>
</dbReference>
<feature type="region of interest" description="Disordered" evidence="1">
    <location>
        <begin position="456"/>
        <end position="482"/>
    </location>
</feature>
<dbReference type="PANTHER" id="PTHR44305:SF24">
    <property type="entry name" value="TYROSINE-PROTEIN KINASE C03B1.5-RELATED"/>
    <property type="match status" value="1"/>
</dbReference>
<organism evidence="3 4">
    <name type="scientific">Aureobasidium melanogenum</name>
    <name type="common">Aureobasidium pullulans var. melanogenum</name>
    <dbReference type="NCBI Taxonomy" id="46634"/>
    <lineage>
        <taxon>Eukaryota</taxon>
        <taxon>Fungi</taxon>
        <taxon>Dikarya</taxon>
        <taxon>Ascomycota</taxon>
        <taxon>Pezizomycotina</taxon>
        <taxon>Dothideomycetes</taxon>
        <taxon>Dothideomycetidae</taxon>
        <taxon>Dothideales</taxon>
        <taxon>Saccotheciaceae</taxon>
        <taxon>Aureobasidium</taxon>
    </lineage>
</organism>
<feature type="domain" description="Protein kinase" evidence="2">
    <location>
        <begin position="72"/>
        <end position="440"/>
    </location>
</feature>
<dbReference type="OrthoDB" id="310217at2759"/>
<dbReference type="InterPro" id="IPR011009">
    <property type="entry name" value="Kinase-like_dom_sf"/>
</dbReference>
<feature type="non-terminal residue" evidence="3">
    <location>
        <position position="482"/>
    </location>
</feature>
<reference evidence="3" key="2">
    <citation type="submission" date="2021-08" db="EMBL/GenBank/DDBJ databases">
        <authorList>
            <person name="Gostincar C."/>
            <person name="Sun X."/>
            <person name="Song Z."/>
            <person name="Gunde-Cimerman N."/>
        </authorList>
    </citation>
    <scope>NUCLEOTIDE SEQUENCE</scope>
    <source>
        <strain evidence="3">EXF-8016</strain>
    </source>
</reference>
<dbReference type="GO" id="GO:0004672">
    <property type="term" value="F:protein kinase activity"/>
    <property type="evidence" value="ECO:0007669"/>
    <property type="project" value="InterPro"/>
</dbReference>
<feature type="region of interest" description="Disordered" evidence="1">
    <location>
        <begin position="1"/>
        <end position="22"/>
    </location>
</feature>
<dbReference type="InterPro" id="IPR000719">
    <property type="entry name" value="Prot_kinase_dom"/>
</dbReference>
<dbReference type="Gene3D" id="1.10.510.10">
    <property type="entry name" value="Transferase(Phosphotransferase) domain 1"/>
    <property type="match status" value="1"/>
</dbReference>
<dbReference type="GO" id="GO:0005524">
    <property type="term" value="F:ATP binding"/>
    <property type="evidence" value="ECO:0007669"/>
    <property type="project" value="InterPro"/>
</dbReference>
<evidence type="ECO:0000256" key="1">
    <source>
        <dbReference type="SAM" id="MobiDB-lite"/>
    </source>
</evidence>
<proteinExistence type="predicted"/>
<protein>
    <recommendedName>
        <fullName evidence="2">Protein kinase domain-containing protein</fullName>
    </recommendedName>
</protein>
<dbReference type="PANTHER" id="PTHR44305">
    <property type="entry name" value="SI:DKEY-192D15.2-RELATED"/>
    <property type="match status" value="1"/>
</dbReference>
<reference evidence="3" key="1">
    <citation type="journal article" date="2021" name="J Fungi (Basel)">
        <title>Virulence traits and population genomics of the black yeast Aureobasidium melanogenum.</title>
        <authorList>
            <person name="Cernosa A."/>
            <person name="Sun X."/>
            <person name="Gostincar C."/>
            <person name="Fang C."/>
            <person name="Gunde-Cimerman N."/>
            <person name="Song Z."/>
        </authorList>
    </citation>
    <scope>NUCLEOTIDE SEQUENCE</scope>
    <source>
        <strain evidence="3">EXF-8016</strain>
    </source>
</reference>
<gene>
    <name evidence="3" type="ORF">KCV03_g826</name>
</gene>